<evidence type="ECO:0000313" key="2">
    <source>
        <dbReference type="Proteomes" id="UP000717585"/>
    </source>
</evidence>
<dbReference type="EMBL" id="JAHDYR010000015">
    <property type="protein sequence ID" value="KAG9394313.1"/>
    <property type="molecule type" value="Genomic_DNA"/>
</dbReference>
<reference evidence="1" key="1">
    <citation type="submission" date="2021-05" db="EMBL/GenBank/DDBJ databases">
        <title>A free-living protist that lacks canonical eukaryotic 1 DNA replication and segregation systems.</title>
        <authorList>
            <person name="Salas-Leiva D.E."/>
            <person name="Tromer E.C."/>
            <person name="Curtis B.A."/>
            <person name="Jerlstrom-Hultqvist J."/>
            <person name="Kolisko M."/>
            <person name="Yi Z."/>
            <person name="Salas-Leiva J.S."/>
            <person name="Gallot-Lavallee L."/>
            <person name="Kops G.J.P.L."/>
            <person name="Archibald J.M."/>
            <person name="Simpson A.G.B."/>
            <person name="Roger A.J."/>
        </authorList>
    </citation>
    <scope>NUCLEOTIDE SEQUENCE</scope>
    <source>
        <strain evidence="1">BICM</strain>
    </source>
</reference>
<dbReference type="Proteomes" id="UP000717585">
    <property type="component" value="Unassembled WGS sequence"/>
</dbReference>
<sequence>MVIVSYTAKDESEKKLQDLAAYAVWNLIERYDSFASLPDVTAILPQESLDRFTPECCTVVLQTSELFCRLIYILQDLMRHNFKPNIFYVLTVNTEILVYLWLKNAITAHEAIPADVLKEHVEGCLSEYVAFVETCLHLNFQVQTITNESTKAFLNQYLPGYRQTNMMKINEIPDLPPTLKSVLDSFITRFRDTLTGFKGIREFVSPEDCPTLQQIAEMFFRLSTRLRKFAGEHTNARSSIMNMMEGVKKEGGV</sequence>
<keyword evidence="2" id="KW-1185">Reference proteome</keyword>
<gene>
    <name evidence="1" type="ORF">J8273_3947</name>
</gene>
<organism evidence="1 2">
    <name type="scientific">Carpediemonas membranifera</name>
    <dbReference type="NCBI Taxonomy" id="201153"/>
    <lineage>
        <taxon>Eukaryota</taxon>
        <taxon>Metamonada</taxon>
        <taxon>Carpediemonas-like organisms</taxon>
        <taxon>Carpediemonas</taxon>
    </lineage>
</organism>
<name>A0A8J6E264_9EUKA</name>
<dbReference type="AlphaFoldDB" id="A0A8J6E264"/>
<proteinExistence type="predicted"/>
<protein>
    <submittedName>
        <fullName evidence="1">Uncharacterized protein</fullName>
    </submittedName>
</protein>
<evidence type="ECO:0000313" key="1">
    <source>
        <dbReference type="EMBL" id="KAG9394313.1"/>
    </source>
</evidence>
<accession>A0A8J6E264</accession>
<comment type="caution">
    <text evidence="1">The sequence shown here is derived from an EMBL/GenBank/DDBJ whole genome shotgun (WGS) entry which is preliminary data.</text>
</comment>